<dbReference type="RefSeq" id="WP_261294202.1">
    <property type="nucleotide sequence ID" value="NZ_JANQBK010000005.1"/>
</dbReference>
<feature type="domain" description="N-acetyltransferase" evidence="3">
    <location>
        <begin position="21"/>
        <end position="173"/>
    </location>
</feature>
<dbReference type="CDD" id="cd04301">
    <property type="entry name" value="NAT_SF"/>
    <property type="match status" value="1"/>
</dbReference>
<keyword evidence="5" id="KW-1185">Reference proteome</keyword>
<evidence type="ECO:0000256" key="1">
    <source>
        <dbReference type="ARBA" id="ARBA00022679"/>
    </source>
</evidence>
<dbReference type="PROSITE" id="PS51186">
    <property type="entry name" value="GNAT"/>
    <property type="match status" value="1"/>
</dbReference>
<accession>A0ABV7SWZ4</accession>
<evidence type="ECO:0000256" key="2">
    <source>
        <dbReference type="ARBA" id="ARBA00023315"/>
    </source>
</evidence>
<protein>
    <submittedName>
        <fullName evidence="4">GNAT family N-acetyltransferase</fullName>
    </submittedName>
</protein>
<sequence length="175" mass="19644">MAVPTIPSALRLPTVLLRQGIALRAERDDDTPFLMALFATTRAQELALLDWDAARKQLFLAHQFTAQRHHYRHALEGCQFHVIERRGDPIGRICLQERASERHIVDILLLPDETGKGIGTGLLRAILADAARQGKSVGLDVEKSNPARRLYRRLGFVQTGDSGFRVRMERRATVG</sequence>
<dbReference type="Gene3D" id="3.40.630.30">
    <property type="match status" value="1"/>
</dbReference>
<evidence type="ECO:0000259" key="3">
    <source>
        <dbReference type="PROSITE" id="PS51186"/>
    </source>
</evidence>
<keyword evidence="2" id="KW-0012">Acyltransferase</keyword>
<dbReference type="Pfam" id="PF00583">
    <property type="entry name" value="Acetyltransf_1"/>
    <property type="match status" value="1"/>
</dbReference>
<evidence type="ECO:0000313" key="5">
    <source>
        <dbReference type="Proteomes" id="UP001595713"/>
    </source>
</evidence>
<dbReference type="PANTHER" id="PTHR43800">
    <property type="entry name" value="PEPTIDYL-LYSINE N-ACETYLTRANSFERASE YJAB"/>
    <property type="match status" value="1"/>
</dbReference>
<reference evidence="5" key="1">
    <citation type="journal article" date="2019" name="Int. J. Syst. Evol. Microbiol.">
        <title>The Global Catalogue of Microorganisms (GCM) 10K type strain sequencing project: providing services to taxonomists for standard genome sequencing and annotation.</title>
        <authorList>
            <consortium name="The Broad Institute Genomics Platform"/>
            <consortium name="The Broad Institute Genome Sequencing Center for Infectious Disease"/>
            <person name="Wu L."/>
            <person name="Ma J."/>
        </authorList>
    </citation>
    <scope>NUCLEOTIDE SEQUENCE [LARGE SCALE GENOMIC DNA]</scope>
    <source>
        <strain evidence="5">KCTC 42739</strain>
    </source>
</reference>
<name>A0ABV7SWZ4_9SPHN</name>
<dbReference type="Proteomes" id="UP001595713">
    <property type="component" value="Unassembled WGS sequence"/>
</dbReference>
<evidence type="ECO:0000313" key="4">
    <source>
        <dbReference type="EMBL" id="MFC3580836.1"/>
    </source>
</evidence>
<organism evidence="4 5">
    <name type="scientific">Sphingomonas hylomeconis</name>
    <dbReference type="NCBI Taxonomy" id="1395958"/>
    <lineage>
        <taxon>Bacteria</taxon>
        <taxon>Pseudomonadati</taxon>
        <taxon>Pseudomonadota</taxon>
        <taxon>Alphaproteobacteria</taxon>
        <taxon>Sphingomonadales</taxon>
        <taxon>Sphingomonadaceae</taxon>
        <taxon>Sphingomonas</taxon>
    </lineage>
</organism>
<dbReference type="InterPro" id="IPR016181">
    <property type="entry name" value="Acyl_CoA_acyltransferase"/>
</dbReference>
<keyword evidence="1" id="KW-0808">Transferase</keyword>
<dbReference type="EMBL" id="JBHRXP010000007">
    <property type="protein sequence ID" value="MFC3580836.1"/>
    <property type="molecule type" value="Genomic_DNA"/>
</dbReference>
<dbReference type="PANTHER" id="PTHR43800:SF1">
    <property type="entry name" value="PEPTIDYL-LYSINE N-ACETYLTRANSFERASE YJAB"/>
    <property type="match status" value="1"/>
</dbReference>
<dbReference type="InterPro" id="IPR000182">
    <property type="entry name" value="GNAT_dom"/>
</dbReference>
<gene>
    <name evidence="4" type="ORF">ACFONA_11740</name>
</gene>
<proteinExistence type="predicted"/>
<comment type="caution">
    <text evidence="4">The sequence shown here is derived from an EMBL/GenBank/DDBJ whole genome shotgun (WGS) entry which is preliminary data.</text>
</comment>
<dbReference type="SUPFAM" id="SSF55729">
    <property type="entry name" value="Acyl-CoA N-acyltransferases (Nat)"/>
    <property type="match status" value="1"/>
</dbReference>